<feature type="domain" description="Helix-turn-helix" evidence="2">
    <location>
        <begin position="81"/>
        <end position="133"/>
    </location>
</feature>
<keyword evidence="4" id="KW-1185">Reference proteome</keyword>
<feature type="region of interest" description="Disordered" evidence="1">
    <location>
        <begin position="133"/>
        <end position="159"/>
    </location>
</feature>
<organism evidence="3 4">
    <name type="scientific">Rhodopirellula sallentina SM41</name>
    <dbReference type="NCBI Taxonomy" id="1263870"/>
    <lineage>
        <taxon>Bacteria</taxon>
        <taxon>Pseudomonadati</taxon>
        <taxon>Planctomycetota</taxon>
        <taxon>Planctomycetia</taxon>
        <taxon>Pirellulales</taxon>
        <taxon>Pirellulaceae</taxon>
        <taxon>Rhodopirellula</taxon>
    </lineage>
</organism>
<sequence>MIDEIADYLRKLMEEDHPKVEFLAEGYLHVQSAAGMYRVQDAADWLSEAKRYLAIEEVKTELFNEAVELAKEGGVLWPEVFDVAAASRYLRISRDAVRSAFDRGELEGRNVGKGEVRRQLRFSRAQVDAFLNAEPKSRAFPRPDDNKKGGEGDDLFPEF</sequence>
<evidence type="ECO:0000256" key="1">
    <source>
        <dbReference type="SAM" id="MobiDB-lite"/>
    </source>
</evidence>
<proteinExistence type="predicted"/>
<dbReference type="AlphaFoldDB" id="M5TWD9"/>
<dbReference type="EMBL" id="ANOH01000346">
    <property type="protein sequence ID" value="EMI53527.1"/>
    <property type="molecule type" value="Genomic_DNA"/>
</dbReference>
<name>M5TWD9_9BACT</name>
<dbReference type="Pfam" id="PF12728">
    <property type="entry name" value="HTH_17"/>
    <property type="match status" value="1"/>
</dbReference>
<comment type="caution">
    <text evidence="3">The sequence shown here is derived from an EMBL/GenBank/DDBJ whole genome shotgun (WGS) entry which is preliminary data.</text>
</comment>
<dbReference type="Proteomes" id="UP000011885">
    <property type="component" value="Unassembled WGS sequence"/>
</dbReference>
<evidence type="ECO:0000313" key="3">
    <source>
        <dbReference type="EMBL" id="EMI53527.1"/>
    </source>
</evidence>
<gene>
    <name evidence="3" type="ORF">RSSM_05034</name>
</gene>
<accession>M5TWD9</accession>
<evidence type="ECO:0000313" key="4">
    <source>
        <dbReference type="Proteomes" id="UP000011885"/>
    </source>
</evidence>
<protein>
    <recommendedName>
        <fullName evidence="2">Helix-turn-helix domain-containing protein</fullName>
    </recommendedName>
</protein>
<dbReference type="InterPro" id="IPR041657">
    <property type="entry name" value="HTH_17"/>
</dbReference>
<feature type="compositionally biased region" description="Basic and acidic residues" evidence="1">
    <location>
        <begin position="135"/>
        <end position="151"/>
    </location>
</feature>
<reference evidence="3 4" key="1">
    <citation type="journal article" date="2013" name="Mar. Genomics">
        <title>Expression of sulfatases in Rhodopirellula baltica and the diversity of sulfatases in the genus Rhodopirellula.</title>
        <authorList>
            <person name="Wegner C.E."/>
            <person name="Richter-Heitmann T."/>
            <person name="Klindworth A."/>
            <person name="Klockow C."/>
            <person name="Richter M."/>
            <person name="Achstetter T."/>
            <person name="Glockner F.O."/>
            <person name="Harder J."/>
        </authorList>
    </citation>
    <scope>NUCLEOTIDE SEQUENCE [LARGE SCALE GENOMIC DNA]</scope>
    <source>
        <strain evidence="3 4">SM41</strain>
    </source>
</reference>
<evidence type="ECO:0000259" key="2">
    <source>
        <dbReference type="Pfam" id="PF12728"/>
    </source>
</evidence>